<dbReference type="Proteomes" id="UP000593565">
    <property type="component" value="Unassembled WGS sequence"/>
</dbReference>
<accession>A0A7J6AZS5</accession>
<name>A0A7J6AZS5_AMEME</name>
<dbReference type="EMBL" id="JAAGNN010000006">
    <property type="protein sequence ID" value="KAF4088210.1"/>
    <property type="molecule type" value="Genomic_DNA"/>
</dbReference>
<keyword evidence="2" id="KW-1185">Reference proteome</keyword>
<evidence type="ECO:0000313" key="1">
    <source>
        <dbReference type="EMBL" id="KAF4088210.1"/>
    </source>
</evidence>
<organism evidence="1 2">
    <name type="scientific">Ameiurus melas</name>
    <name type="common">Black bullhead</name>
    <name type="synonym">Silurus melas</name>
    <dbReference type="NCBI Taxonomy" id="219545"/>
    <lineage>
        <taxon>Eukaryota</taxon>
        <taxon>Metazoa</taxon>
        <taxon>Chordata</taxon>
        <taxon>Craniata</taxon>
        <taxon>Vertebrata</taxon>
        <taxon>Euteleostomi</taxon>
        <taxon>Actinopterygii</taxon>
        <taxon>Neopterygii</taxon>
        <taxon>Teleostei</taxon>
        <taxon>Ostariophysi</taxon>
        <taxon>Siluriformes</taxon>
        <taxon>Ictaluridae</taxon>
        <taxon>Ameiurus</taxon>
    </lineage>
</organism>
<sequence>MLLLCNRHVFNKNTLSKKMTSSLKTAKTDQCLPPPLVKATACHCPQASTLQDAPSTASTKALPGKSMAIVEQLKLQKNNTSGNAQVEHLHELRAPTPPTVLRRGRRLLPAQQESLESIVAHQPDINTPCETRWVTEYTENIGLPQPVRVPPVKTEHWTASIFYSTHNPHSAENCRHTEYQALYIPETDQCLPPPLVKATACHCPQASTLQDAPSTASTKALPGKRKTLIEQLKVQNNNTSGNAQVEHLHKLRAPTPPTVPRSGGSLLPAQQESLESISAHQPDINTPCGTRWVTEYTENIGSPQIVHLPRAPKKSARRLASTFQRIPNPHFADKYRRSEYQAIYSPEIRTAQFNLTRYRQLHGTA</sequence>
<reference evidence="1 2" key="1">
    <citation type="submission" date="2020-02" db="EMBL/GenBank/DDBJ databases">
        <title>A chromosome-scale genome assembly of the black bullhead catfish (Ameiurus melas).</title>
        <authorList>
            <person name="Wen M."/>
            <person name="Zham M."/>
            <person name="Cabau C."/>
            <person name="Klopp C."/>
            <person name="Donnadieu C."/>
            <person name="Roques C."/>
            <person name="Bouchez O."/>
            <person name="Lampietro C."/>
            <person name="Jouanno E."/>
            <person name="Herpin A."/>
            <person name="Louis A."/>
            <person name="Berthelot C."/>
            <person name="Parey E."/>
            <person name="Roest-Crollius H."/>
            <person name="Braasch I."/>
            <person name="Postlethwait J."/>
            <person name="Robinson-Rechavi M."/>
            <person name="Echchiki A."/>
            <person name="Begum T."/>
            <person name="Montfort J."/>
            <person name="Schartl M."/>
            <person name="Bobe J."/>
            <person name="Guiguen Y."/>
        </authorList>
    </citation>
    <scope>NUCLEOTIDE SEQUENCE [LARGE SCALE GENOMIC DNA]</scope>
    <source>
        <strain evidence="1">M_S1</strain>
        <tissue evidence="1">Blood</tissue>
    </source>
</reference>
<protein>
    <submittedName>
        <fullName evidence="1">Uncharacterized protein</fullName>
    </submittedName>
</protein>
<comment type="caution">
    <text evidence="1">The sequence shown here is derived from an EMBL/GenBank/DDBJ whole genome shotgun (WGS) entry which is preliminary data.</text>
</comment>
<proteinExistence type="predicted"/>
<gene>
    <name evidence="1" type="ORF">AMELA_G00080710</name>
</gene>
<evidence type="ECO:0000313" key="2">
    <source>
        <dbReference type="Proteomes" id="UP000593565"/>
    </source>
</evidence>
<dbReference type="AlphaFoldDB" id="A0A7J6AZS5"/>